<keyword evidence="3 4" id="KW-0274">FAD</keyword>
<dbReference type="InterPro" id="IPR036134">
    <property type="entry name" value="Crypto/Photolyase_FAD-like_sf"/>
</dbReference>
<dbReference type="Gene3D" id="3.40.50.620">
    <property type="entry name" value="HUPs"/>
    <property type="match status" value="1"/>
</dbReference>
<dbReference type="InterPro" id="IPR014729">
    <property type="entry name" value="Rossmann-like_a/b/a_fold"/>
</dbReference>
<evidence type="ECO:0000313" key="9">
    <source>
        <dbReference type="Proteomes" id="UP001224775"/>
    </source>
</evidence>
<comment type="similarity">
    <text evidence="1">Belongs to the DNA photolyase class-1 family.</text>
</comment>
<feature type="binding site" evidence="4">
    <location>
        <begin position="402"/>
        <end position="406"/>
    </location>
    <ligand>
        <name>FAD</name>
        <dbReference type="ChEBI" id="CHEBI:57692"/>
    </ligand>
</feature>
<dbReference type="GO" id="GO:0005634">
    <property type="term" value="C:nucleus"/>
    <property type="evidence" value="ECO:0007669"/>
    <property type="project" value="TreeGrafter"/>
</dbReference>
<reference evidence="8" key="1">
    <citation type="submission" date="2023-06" db="EMBL/GenBank/DDBJ databases">
        <title>Survivors Of The Sea: Transcriptome response of Skeletonema marinoi to long-term dormancy.</title>
        <authorList>
            <person name="Pinder M.I.M."/>
            <person name="Kourtchenko O."/>
            <person name="Robertson E.K."/>
            <person name="Larsson T."/>
            <person name="Maumus F."/>
            <person name="Osuna-Cruz C.M."/>
            <person name="Vancaester E."/>
            <person name="Stenow R."/>
            <person name="Vandepoele K."/>
            <person name="Ploug H."/>
            <person name="Bruchert V."/>
            <person name="Godhe A."/>
            <person name="Topel M."/>
        </authorList>
    </citation>
    <scope>NUCLEOTIDE SEQUENCE</scope>
    <source>
        <strain evidence="8">R05AC</strain>
    </source>
</reference>
<organism evidence="8 9">
    <name type="scientific">Skeletonema marinoi</name>
    <dbReference type="NCBI Taxonomy" id="267567"/>
    <lineage>
        <taxon>Eukaryota</taxon>
        <taxon>Sar</taxon>
        <taxon>Stramenopiles</taxon>
        <taxon>Ochrophyta</taxon>
        <taxon>Bacillariophyta</taxon>
        <taxon>Coscinodiscophyceae</taxon>
        <taxon>Thalassiosirophycidae</taxon>
        <taxon>Thalassiosirales</taxon>
        <taxon>Skeletonemataceae</taxon>
        <taxon>Skeletonema</taxon>
        <taxon>Skeletonema marinoi-dohrnii complex</taxon>
    </lineage>
</organism>
<protein>
    <submittedName>
        <fullName evidence="8">DNA photo-lyase</fullName>
        <ecNumber evidence="8">4.1.99.-</ecNumber>
    </submittedName>
</protein>
<feature type="domain" description="Photolyase/cryptochrome alpha/beta" evidence="7">
    <location>
        <begin position="153"/>
        <end position="282"/>
    </location>
</feature>
<evidence type="ECO:0000256" key="6">
    <source>
        <dbReference type="SAM" id="MobiDB-lite"/>
    </source>
</evidence>
<feature type="site" description="Electron transfer via tryptophanyl radical" evidence="5">
    <location>
        <position position="526"/>
    </location>
</feature>
<dbReference type="InterPro" id="IPR036155">
    <property type="entry name" value="Crypto/Photolyase_N_sf"/>
</dbReference>
<comment type="caution">
    <text evidence="8">The sequence shown here is derived from an EMBL/GenBank/DDBJ whole genome shotgun (WGS) entry which is preliminary data.</text>
</comment>
<dbReference type="GO" id="GO:0003677">
    <property type="term" value="F:DNA binding"/>
    <property type="evidence" value="ECO:0007669"/>
    <property type="project" value="TreeGrafter"/>
</dbReference>
<comment type="cofactor">
    <cofactor evidence="4">
        <name>FAD</name>
        <dbReference type="ChEBI" id="CHEBI:57692"/>
    </cofactor>
    <text evidence="4">Binds 1 FAD per subunit.</text>
</comment>
<gene>
    <name evidence="8" type="ORF">QTG54_011233</name>
</gene>
<name>A0AAD9D9M9_9STRA</name>
<feature type="binding site" evidence="4">
    <location>
        <begin position="539"/>
        <end position="541"/>
    </location>
    <ligand>
        <name>FAD</name>
        <dbReference type="ChEBI" id="CHEBI:57692"/>
    </ligand>
</feature>
<keyword evidence="2 4" id="KW-0285">Flavoprotein</keyword>
<dbReference type="Gene3D" id="1.25.40.80">
    <property type="match status" value="1"/>
</dbReference>
<dbReference type="EMBL" id="JATAAI010000022">
    <property type="protein sequence ID" value="KAK1737939.1"/>
    <property type="molecule type" value="Genomic_DNA"/>
</dbReference>
<dbReference type="SUPFAM" id="SSF52425">
    <property type="entry name" value="Cryptochrome/photolyase, N-terminal domain"/>
    <property type="match status" value="1"/>
</dbReference>
<feature type="binding site" evidence="4">
    <location>
        <position position="436"/>
    </location>
    <ligand>
        <name>FAD</name>
        <dbReference type="ChEBI" id="CHEBI:57692"/>
    </ligand>
</feature>
<dbReference type="PROSITE" id="PS51645">
    <property type="entry name" value="PHR_CRY_ALPHA_BETA"/>
    <property type="match status" value="1"/>
</dbReference>
<dbReference type="GO" id="GO:0003904">
    <property type="term" value="F:deoxyribodipyrimidine photo-lyase activity"/>
    <property type="evidence" value="ECO:0007669"/>
    <property type="project" value="TreeGrafter"/>
</dbReference>
<sequence>MLIAQQKFRPWNGVFLNDEFLSSPDGARRIVVQMMRLYEEYSSEILIEAPGVRSEKDWDVVESLLRERDDYLLSSLVGRDVVEVGDDKMDEKQIGKVNKVEESRTSRDDDDDDTSGSTTSKRRKTSTSESTGDSLMKSNLPPTNLPSKILNQAAIVLFHSHDVRLHDNVALQMASHHKHVVPVFLWSKKEQGPWGVRGCLEVVLKDALSNLDKKLKQYNLRLVCREGEDSSTMLREICNECGAGAVYWNKEHTTESRIREETYRTVLQEIDVQSIECQSSLLYDPSSPSLAAGFHGGGHWGTLMPFKKTCEKQLGMPRRPIPRADTFFMLERMKGPNEWPASKDVEGLNIAMINGNEEWDKPILDRFPMSEDDAVANMNTFFQHGFAKYERDRSRADIDWSTSKLSAHLRIGSLSPNELYYKIEDSNLDYNDRKTFSRRLIWRDLAYFHLNSFPMMRDTSIRLHYEQTEWLSGEEEDARFNAWKTGNTGYPLVDSGMRELWETGWMTQSVRMVVASFLVEYLRVNWVRGAKWFHYTLVDADSAINSMMWQNAGRSGIDQWNFIMSPVAAWQDASGEYTKKWCPELSKLPKAVLHKPWEAPTQVLQAAGVVLGETYPTRIISDLKAERSKSVEAVLKMRRANQESNSDRGYDMITLPDGKRTVVFTKKEFRIDPQGNVIKEATQSKKSSSGISKVKVGKGRGRKGKKALQKKLLRQEAAGKK</sequence>
<dbReference type="Pfam" id="PF03441">
    <property type="entry name" value="FAD_binding_7"/>
    <property type="match status" value="1"/>
</dbReference>
<keyword evidence="9" id="KW-1185">Reference proteome</keyword>
<dbReference type="Proteomes" id="UP001224775">
    <property type="component" value="Unassembled WGS sequence"/>
</dbReference>
<feature type="site" description="Electron transfer via tryptophanyl radical" evidence="5">
    <location>
        <position position="470"/>
    </location>
</feature>
<dbReference type="EC" id="4.1.99.-" evidence="8"/>
<dbReference type="GO" id="GO:0005737">
    <property type="term" value="C:cytoplasm"/>
    <property type="evidence" value="ECO:0007669"/>
    <property type="project" value="TreeGrafter"/>
</dbReference>
<feature type="site" description="Electron transfer via tryptophanyl radical" evidence="5">
    <location>
        <position position="549"/>
    </location>
</feature>
<feature type="compositionally biased region" description="Low complexity" evidence="6">
    <location>
        <begin position="684"/>
        <end position="694"/>
    </location>
</feature>
<feature type="region of interest" description="Disordered" evidence="6">
    <location>
        <begin position="677"/>
        <end position="721"/>
    </location>
</feature>
<dbReference type="GO" id="GO:0032922">
    <property type="term" value="P:circadian regulation of gene expression"/>
    <property type="evidence" value="ECO:0007669"/>
    <property type="project" value="TreeGrafter"/>
</dbReference>
<dbReference type="Pfam" id="PF00875">
    <property type="entry name" value="DNA_photolyase"/>
    <property type="match status" value="1"/>
</dbReference>
<dbReference type="InterPro" id="IPR006050">
    <property type="entry name" value="DNA_photolyase_N"/>
</dbReference>
<dbReference type="GO" id="GO:0071949">
    <property type="term" value="F:FAD binding"/>
    <property type="evidence" value="ECO:0007669"/>
    <property type="project" value="TreeGrafter"/>
</dbReference>
<evidence type="ECO:0000259" key="7">
    <source>
        <dbReference type="PROSITE" id="PS51645"/>
    </source>
</evidence>
<evidence type="ECO:0000256" key="5">
    <source>
        <dbReference type="PIRSR" id="PIRSR602081-2"/>
    </source>
</evidence>
<evidence type="ECO:0000256" key="2">
    <source>
        <dbReference type="ARBA" id="ARBA00022630"/>
    </source>
</evidence>
<dbReference type="InterPro" id="IPR002081">
    <property type="entry name" value="Cryptochrome/DNA_photolyase_1"/>
</dbReference>
<dbReference type="PANTHER" id="PTHR11455">
    <property type="entry name" value="CRYPTOCHROME"/>
    <property type="match status" value="1"/>
</dbReference>
<proteinExistence type="inferred from homology"/>
<evidence type="ECO:0000313" key="8">
    <source>
        <dbReference type="EMBL" id="KAK1737939.1"/>
    </source>
</evidence>
<dbReference type="GO" id="GO:0043153">
    <property type="term" value="P:entrainment of circadian clock by photoperiod"/>
    <property type="evidence" value="ECO:0007669"/>
    <property type="project" value="TreeGrafter"/>
</dbReference>
<accession>A0AAD9D9M9</accession>
<feature type="binding site" evidence="4">
    <location>
        <position position="389"/>
    </location>
    <ligand>
        <name>FAD</name>
        <dbReference type="ChEBI" id="CHEBI:57692"/>
    </ligand>
</feature>
<dbReference type="AlphaFoldDB" id="A0AAD9D9M9"/>
<dbReference type="InterPro" id="IPR005101">
    <property type="entry name" value="Cryptochr/Photolyase_FAD-bd"/>
</dbReference>
<dbReference type="SUPFAM" id="SSF48173">
    <property type="entry name" value="Cryptochrome/photolyase FAD-binding domain"/>
    <property type="match status" value="1"/>
</dbReference>
<evidence type="ECO:0000256" key="4">
    <source>
        <dbReference type="PIRSR" id="PIRSR602081-1"/>
    </source>
</evidence>
<dbReference type="PANTHER" id="PTHR11455:SF18">
    <property type="entry name" value="SI:CH1073-390K14.1"/>
    <property type="match status" value="1"/>
</dbReference>
<feature type="region of interest" description="Disordered" evidence="6">
    <location>
        <begin position="93"/>
        <end position="143"/>
    </location>
</feature>
<dbReference type="Gene3D" id="1.10.579.10">
    <property type="entry name" value="DNA Cyclobutane Dipyrimidine Photolyase, subunit A, domain 3"/>
    <property type="match status" value="1"/>
</dbReference>
<feature type="compositionally biased region" description="Basic residues" evidence="6">
    <location>
        <begin position="695"/>
        <end position="712"/>
    </location>
</feature>
<dbReference type="PRINTS" id="PR00147">
    <property type="entry name" value="DNAPHOTLYASE"/>
</dbReference>
<keyword evidence="8" id="KW-0456">Lyase</keyword>
<evidence type="ECO:0000256" key="3">
    <source>
        <dbReference type="ARBA" id="ARBA00022827"/>
    </source>
</evidence>
<evidence type="ECO:0000256" key="1">
    <source>
        <dbReference type="ARBA" id="ARBA00005862"/>
    </source>
</evidence>
<feature type="compositionally biased region" description="Basic and acidic residues" evidence="6">
    <location>
        <begin position="93"/>
        <end position="107"/>
    </location>
</feature>